<comment type="caution">
    <text evidence="6">The sequence shown here is derived from an EMBL/GenBank/DDBJ whole genome shotgun (WGS) entry which is preliminary data.</text>
</comment>
<accession>A0A9D1GRA8</accession>
<dbReference type="InterPro" id="IPR038770">
    <property type="entry name" value="Na+/solute_symporter_sf"/>
</dbReference>
<dbReference type="PANTHER" id="PTHR10361">
    <property type="entry name" value="SODIUM-BILE ACID COTRANSPORTER"/>
    <property type="match status" value="1"/>
</dbReference>
<reference evidence="6" key="2">
    <citation type="journal article" date="2021" name="PeerJ">
        <title>Extensive microbial diversity within the chicken gut microbiome revealed by metagenomics and culture.</title>
        <authorList>
            <person name="Gilroy R."/>
            <person name="Ravi A."/>
            <person name="Getino M."/>
            <person name="Pursley I."/>
            <person name="Horton D.L."/>
            <person name="Alikhan N.F."/>
            <person name="Baker D."/>
            <person name="Gharbi K."/>
            <person name="Hall N."/>
            <person name="Watson M."/>
            <person name="Adriaenssens E.M."/>
            <person name="Foster-Nyarko E."/>
            <person name="Jarju S."/>
            <person name="Secka A."/>
            <person name="Antonio M."/>
            <person name="Oren A."/>
            <person name="Chaudhuri R.R."/>
            <person name="La Ragione R."/>
            <person name="Hildebrand F."/>
            <person name="Pallen M.J."/>
        </authorList>
    </citation>
    <scope>NUCLEOTIDE SEQUENCE</scope>
    <source>
        <strain evidence="6">ChiHecec2B26-709</strain>
    </source>
</reference>
<feature type="transmembrane region" description="Helical" evidence="5">
    <location>
        <begin position="82"/>
        <end position="103"/>
    </location>
</feature>
<dbReference type="AlphaFoldDB" id="A0A9D1GRA8"/>
<feature type="transmembrane region" description="Helical" evidence="5">
    <location>
        <begin position="53"/>
        <end position="76"/>
    </location>
</feature>
<evidence type="ECO:0000256" key="1">
    <source>
        <dbReference type="ARBA" id="ARBA00004141"/>
    </source>
</evidence>
<reference evidence="6" key="1">
    <citation type="submission" date="2020-10" db="EMBL/GenBank/DDBJ databases">
        <authorList>
            <person name="Gilroy R."/>
        </authorList>
    </citation>
    <scope>NUCLEOTIDE SEQUENCE</scope>
    <source>
        <strain evidence="6">ChiHecec2B26-709</strain>
    </source>
</reference>
<protein>
    <submittedName>
        <fullName evidence="6">Bile acid:sodium symporter family protein</fullName>
    </submittedName>
</protein>
<evidence type="ECO:0000256" key="5">
    <source>
        <dbReference type="SAM" id="Phobius"/>
    </source>
</evidence>
<proteinExistence type="predicted"/>
<gene>
    <name evidence="6" type="ORF">IAC35_08145</name>
</gene>
<organism evidence="6 7">
    <name type="scientific">Candidatus Cryptobacteroides merdipullorum</name>
    <dbReference type="NCBI Taxonomy" id="2840771"/>
    <lineage>
        <taxon>Bacteria</taxon>
        <taxon>Pseudomonadati</taxon>
        <taxon>Bacteroidota</taxon>
        <taxon>Bacteroidia</taxon>
        <taxon>Bacteroidales</taxon>
        <taxon>Candidatus Cryptobacteroides</taxon>
    </lineage>
</organism>
<feature type="transmembrane region" description="Helical" evidence="5">
    <location>
        <begin position="164"/>
        <end position="183"/>
    </location>
</feature>
<keyword evidence="2 5" id="KW-0812">Transmembrane</keyword>
<feature type="transmembrane region" description="Helical" evidence="5">
    <location>
        <begin position="290"/>
        <end position="310"/>
    </location>
</feature>
<keyword evidence="4 5" id="KW-0472">Membrane</keyword>
<dbReference type="Pfam" id="PF01758">
    <property type="entry name" value="SBF"/>
    <property type="match status" value="1"/>
</dbReference>
<dbReference type="GO" id="GO:0016020">
    <property type="term" value="C:membrane"/>
    <property type="evidence" value="ECO:0007669"/>
    <property type="project" value="UniProtKB-SubCell"/>
</dbReference>
<name>A0A9D1GRA8_9BACT</name>
<keyword evidence="3 5" id="KW-1133">Transmembrane helix</keyword>
<dbReference type="EMBL" id="DVLC01000144">
    <property type="protein sequence ID" value="HIT47807.1"/>
    <property type="molecule type" value="Genomic_DNA"/>
</dbReference>
<sequence length="319" mass="34748">MKPEIVSLIDGIDVTLNAGGMNTINIVLAFVMYGVALGIKPRMFVEVFKKPKSVLVGACSQIILLPLFTFLLALALGSSISWTMAMGMILVASCPGGNISNFISSLSKANVELSVSLTAISTALAILTTPFNFWFYGNLYMNLSNIAGEVPQLTIPLWDVFKTIFILLGIPLTLGILTAHYLPKAADKMKKPMQIFSILFFIAMIVLSFMGNIDAFLKCIKYIFLIVLVHNLLALLLGYGTSSAFRLNARDRRTITIETGIQNSGLGLVLLLGTSIFANFPPHGGTLVITAWWGIWHIVSGLVAALLFNLSDRRKRTAK</sequence>
<dbReference type="Gene3D" id="1.20.1530.20">
    <property type="match status" value="1"/>
</dbReference>
<feature type="transmembrane region" description="Helical" evidence="5">
    <location>
        <begin position="195"/>
        <end position="213"/>
    </location>
</feature>
<feature type="transmembrane region" description="Helical" evidence="5">
    <location>
        <begin position="219"/>
        <end position="239"/>
    </location>
</feature>
<feature type="transmembrane region" description="Helical" evidence="5">
    <location>
        <begin position="20"/>
        <end position="41"/>
    </location>
</feature>
<evidence type="ECO:0000313" key="7">
    <source>
        <dbReference type="Proteomes" id="UP000886881"/>
    </source>
</evidence>
<dbReference type="PANTHER" id="PTHR10361:SF28">
    <property type="entry name" value="P3 PROTEIN-RELATED"/>
    <property type="match status" value="1"/>
</dbReference>
<dbReference type="InterPro" id="IPR004710">
    <property type="entry name" value="Bilac:Na_transpt"/>
</dbReference>
<evidence type="ECO:0000256" key="2">
    <source>
        <dbReference type="ARBA" id="ARBA00022692"/>
    </source>
</evidence>
<feature type="transmembrane region" description="Helical" evidence="5">
    <location>
        <begin position="115"/>
        <end position="135"/>
    </location>
</feature>
<comment type="subcellular location">
    <subcellularLocation>
        <location evidence="1">Membrane</location>
        <topology evidence="1">Multi-pass membrane protein</topology>
    </subcellularLocation>
</comment>
<dbReference type="InterPro" id="IPR002657">
    <property type="entry name" value="BilAc:Na_symport/Acr3"/>
</dbReference>
<evidence type="ECO:0000256" key="4">
    <source>
        <dbReference type="ARBA" id="ARBA00023136"/>
    </source>
</evidence>
<evidence type="ECO:0000313" key="6">
    <source>
        <dbReference type="EMBL" id="HIT47807.1"/>
    </source>
</evidence>
<dbReference type="Proteomes" id="UP000886881">
    <property type="component" value="Unassembled WGS sequence"/>
</dbReference>
<evidence type="ECO:0000256" key="3">
    <source>
        <dbReference type="ARBA" id="ARBA00022989"/>
    </source>
</evidence>
<feature type="transmembrane region" description="Helical" evidence="5">
    <location>
        <begin position="260"/>
        <end position="278"/>
    </location>
</feature>